<evidence type="ECO:0000313" key="7">
    <source>
        <dbReference type="EMBL" id="PWE18243.1"/>
    </source>
</evidence>
<evidence type="ECO:0000313" key="8">
    <source>
        <dbReference type="Proteomes" id="UP000245168"/>
    </source>
</evidence>
<feature type="transmembrane region" description="Helical" evidence="3">
    <location>
        <begin position="640"/>
        <end position="659"/>
    </location>
</feature>
<dbReference type="InterPro" id="IPR029058">
    <property type="entry name" value="AB_hydrolase_fold"/>
</dbReference>
<dbReference type="PANTHER" id="PTHR43722">
    <property type="entry name" value="PROLINE IMINOPEPTIDASE"/>
    <property type="match status" value="1"/>
</dbReference>
<sequence length="699" mass="73874">MFRMMMAAGLAACAGLGAAMAQDAGEAEAPAEAVEPAADAPEAGADSAPTALDWPVPEPVDFVCPFKSEIDYEPGDIACGFISVPENREDPDSRMIRLHYVKIAATGEDEDYREDPVIYLTGGPGVGVGGYVDRLREHAVLEQRDLYILEQRGIGASGDFCPHYGQTERALATAAGIEEAQRNAAEITRNCFEAAAAAGVDLTGYNTVENARDVRALRRALGFESWNVWGISYGSHLGQMLVREDPEGISALVIDAIVPNDLVDLMRIGRWANRVADNIFSTCEDAEVCRDLEARFDAALVEAKENPVVVEVEDTELFPDGEVRVGAEILAFAPFGMMYEQDEHPAIPAVMDALIRSAGDPDAPIYDLVANGGGGAPAGMSLSMGMASAIRCNDGYVAAAGEIVESDLAENPRFRDIFFTPEGQRYVAEMCVEAGLAPRDRADYQLVETDIPTLIVNGAWDPVTPPPLARRVAPGFSNGRYIEVPYAGHGPTRSMSDCAGPVLNAFFDDPDPAALDATCLEEGVDRPVYLDLFATEAPARLAAAAAIDPKRLAAPGIWAGASILVLLVSFLLIVFGAGARLVDRQSASELKADIGGARLFAFLAAASGLGFAGLAGYAGWAAQEISMFALIAGLAPVGGIASWLAVAAGAFGLLALIALIRRRMSDGPVRFGSLIGLVMTSAAAMALFAFAARYDLLPM</sequence>
<name>A0A2U2BW50_9PROT</name>
<dbReference type="OrthoDB" id="613638at2"/>
<keyword evidence="8" id="KW-1185">Reference proteome</keyword>
<feature type="transmembrane region" description="Helical" evidence="3">
    <location>
        <begin position="557"/>
        <end position="578"/>
    </location>
</feature>
<accession>A0A2U2BW50</accession>
<dbReference type="Gene3D" id="3.40.50.1820">
    <property type="entry name" value="alpha/beta hydrolase"/>
    <property type="match status" value="1"/>
</dbReference>
<dbReference type="GO" id="GO:0006508">
    <property type="term" value="P:proteolysis"/>
    <property type="evidence" value="ECO:0007669"/>
    <property type="project" value="InterPro"/>
</dbReference>
<dbReference type="GO" id="GO:0004177">
    <property type="term" value="F:aminopeptidase activity"/>
    <property type="evidence" value="ECO:0007669"/>
    <property type="project" value="UniProtKB-EC"/>
</dbReference>
<dbReference type="RefSeq" id="WP_109251517.1">
    <property type="nucleotide sequence ID" value="NZ_QEXV01000001.1"/>
</dbReference>
<feature type="transmembrane region" description="Helical" evidence="3">
    <location>
        <begin position="671"/>
        <end position="692"/>
    </location>
</feature>
<keyword evidence="3" id="KW-0812">Transmembrane</keyword>
<evidence type="ECO:0000256" key="1">
    <source>
        <dbReference type="ARBA" id="ARBA00021843"/>
    </source>
</evidence>
<keyword evidence="3" id="KW-0472">Membrane</keyword>
<evidence type="ECO:0000256" key="3">
    <source>
        <dbReference type="SAM" id="Phobius"/>
    </source>
</evidence>
<dbReference type="Pfam" id="PF08386">
    <property type="entry name" value="Abhydrolase_4"/>
    <property type="match status" value="1"/>
</dbReference>
<dbReference type="SUPFAM" id="SSF53474">
    <property type="entry name" value="alpha/beta-Hydrolases"/>
    <property type="match status" value="1"/>
</dbReference>
<gene>
    <name evidence="7" type="ORF">DDZ18_01140</name>
</gene>
<evidence type="ECO:0000256" key="2">
    <source>
        <dbReference type="SAM" id="MobiDB-lite"/>
    </source>
</evidence>
<dbReference type="GO" id="GO:0005737">
    <property type="term" value="C:cytoplasm"/>
    <property type="evidence" value="ECO:0007669"/>
    <property type="project" value="InterPro"/>
</dbReference>
<feature type="region of interest" description="Disordered" evidence="2">
    <location>
        <begin position="27"/>
        <end position="54"/>
    </location>
</feature>
<organism evidence="7 8">
    <name type="scientific">Marinicauda salina</name>
    <dbReference type="NCBI Taxonomy" id="2135793"/>
    <lineage>
        <taxon>Bacteria</taxon>
        <taxon>Pseudomonadati</taxon>
        <taxon>Pseudomonadota</taxon>
        <taxon>Alphaproteobacteria</taxon>
        <taxon>Maricaulales</taxon>
        <taxon>Maricaulaceae</taxon>
        <taxon>Marinicauda</taxon>
    </lineage>
</organism>
<dbReference type="Pfam" id="PF00561">
    <property type="entry name" value="Abhydrolase_1"/>
    <property type="match status" value="1"/>
</dbReference>
<comment type="caution">
    <text evidence="7">The sequence shown here is derived from an EMBL/GenBank/DDBJ whole genome shotgun (WGS) entry which is preliminary data.</text>
</comment>
<feature type="domain" description="AB hydrolase-1" evidence="5">
    <location>
        <begin position="116"/>
        <end position="268"/>
    </location>
</feature>
<proteinExistence type="predicted"/>
<evidence type="ECO:0000259" key="6">
    <source>
        <dbReference type="Pfam" id="PF08386"/>
    </source>
</evidence>
<dbReference type="EMBL" id="QEXV01000001">
    <property type="protein sequence ID" value="PWE18243.1"/>
    <property type="molecule type" value="Genomic_DNA"/>
</dbReference>
<evidence type="ECO:0000256" key="4">
    <source>
        <dbReference type="SAM" id="SignalP"/>
    </source>
</evidence>
<keyword evidence="3" id="KW-1133">Transmembrane helix</keyword>
<reference evidence="8" key="1">
    <citation type="submission" date="2018-05" db="EMBL/GenBank/DDBJ databases">
        <authorList>
            <person name="Liu B.-T."/>
        </authorList>
    </citation>
    <scope>NUCLEOTIDE SEQUENCE [LARGE SCALE GENOMIC DNA]</scope>
    <source>
        <strain evidence="8">WD6-1</strain>
    </source>
</reference>
<feature type="domain" description="Peptidase S33 tripeptidyl aminopeptidase-like C-terminal" evidence="6">
    <location>
        <begin position="430"/>
        <end position="519"/>
    </location>
</feature>
<dbReference type="Proteomes" id="UP000245168">
    <property type="component" value="Unassembled WGS sequence"/>
</dbReference>
<dbReference type="AlphaFoldDB" id="A0A2U2BW50"/>
<dbReference type="InterPro" id="IPR000073">
    <property type="entry name" value="AB_hydrolase_1"/>
</dbReference>
<keyword evidence="4" id="KW-0732">Signal</keyword>
<dbReference type="InterPro" id="IPR005944">
    <property type="entry name" value="Pro_iminopeptidase"/>
</dbReference>
<feature type="compositionally biased region" description="Low complexity" evidence="2">
    <location>
        <begin position="27"/>
        <end position="48"/>
    </location>
</feature>
<evidence type="ECO:0000259" key="5">
    <source>
        <dbReference type="Pfam" id="PF00561"/>
    </source>
</evidence>
<feature type="signal peptide" evidence="4">
    <location>
        <begin position="1"/>
        <end position="21"/>
    </location>
</feature>
<dbReference type="InterPro" id="IPR013595">
    <property type="entry name" value="Pept_S33_TAP-like_C"/>
</dbReference>
<feature type="chain" id="PRO_5015669648" description="Proline iminopeptidase" evidence="4">
    <location>
        <begin position="22"/>
        <end position="699"/>
    </location>
</feature>
<feature type="transmembrane region" description="Helical" evidence="3">
    <location>
        <begin position="599"/>
        <end position="620"/>
    </location>
</feature>
<dbReference type="PANTHER" id="PTHR43722:SF1">
    <property type="entry name" value="PROLINE IMINOPEPTIDASE"/>
    <property type="match status" value="1"/>
</dbReference>
<protein>
    <recommendedName>
        <fullName evidence="1">Proline iminopeptidase</fullName>
    </recommendedName>
</protein>